<dbReference type="Gene3D" id="1.10.443.10">
    <property type="entry name" value="Intergrase catalytic core"/>
    <property type="match status" value="1"/>
</dbReference>
<name>A0ABX4LVF0_9BACT</name>
<dbReference type="Proteomes" id="UP000221384">
    <property type="component" value="Unassembled WGS sequence"/>
</dbReference>
<gene>
    <name evidence="6" type="ORF">CPG37_04505</name>
</gene>
<evidence type="ECO:0000259" key="5">
    <source>
        <dbReference type="PROSITE" id="PS51898"/>
    </source>
</evidence>
<proteinExistence type="inferred from homology"/>
<keyword evidence="7" id="KW-1185">Reference proteome</keyword>
<dbReference type="PANTHER" id="PTHR30629">
    <property type="entry name" value="PROPHAGE INTEGRASE"/>
    <property type="match status" value="1"/>
</dbReference>
<dbReference type="Pfam" id="PF13102">
    <property type="entry name" value="Phage_int_SAM_5"/>
    <property type="match status" value="1"/>
</dbReference>
<dbReference type="PANTHER" id="PTHR30629:SF2">
    <property type="entry name" value="PROPHAGE INTEGRASE INTS-RELATED"/>
    <property type="match status" value="1"/>
</dbReference>
<accession>A0ABX4LVF0</accession>
<dbReference type="Pfam" id="PF00589">
    <property type="entry name" value="Phage_integrase"/>
    <property type="match status" value="1"/>
</dbReference>
<comment type="caution">
    <text evidence="6">The sequence shown here is derived from an EMBL/GenBank/DDBJ whole genome shotgun (WGS) entry which is preliminary data.</text>
</comment>
<reference evidence="6 7" key="1">
    <citation type="submission" date="2017-09" db="EMBL/GenBank/DDBJ databases">
        <authorList>
            <person name="Perez-Cataluna A."/>
            <person name="Figueras M.J."/>
            <person name="Salas-Masso N."/>
        </authorList>
    </citation>
    <scope>NUCLEOTIDE SEQUENCE [LARGE SCALE GENOMIC DNA]</scope>
    <source>
        <strain evidence="6 7">F138-33</strain>
    </source>
</reference>
<feature type="domain" description="Tyr recombinase" evidence="5">
    <location>
        <begin position="176"/>
        <end position="356"/>
    </location>
</feature>
<dbReference type="PROSITE" id="PS51898">
    <property type="entry name" value="TYR_RECOMBINASE"/>
    <property type="match status" value="1"/>
</dbReference>
<evidence type="ECO:0000256" key="1">
    <source>
        <dbReference type="ARBA" id="ARBA00008857"/>
    </source>
</evidence>
<keyword evidence="4" id="KW-0233">DNA recombination</keyword>
<dbReference type="EMBL" id="NWVW01000004">
    <property type="protein sequence ID" value="PHO10313.1"/>
    <property type="molecule type" value="Genomic_DNA"/>
</dbReference>
<dbReference type="InterPro" id="IPR010998">
    <property type="entry name" value="Integrase_recombinase_N"/>
</dbReference>
<keyword evidence="3" id="KW-0238">DNA-binding</keyword>
<keyword evidence="2" id="KW-0229">DNA integration</keyword>
<dbReference type="SUPFAM" id="SSF56349">
    <property type="entry name" value="DNA breaking-rejoining enzymes"/>
    <property type="match status" value="1"/>
</dbReference>
<sequence>MIGSKRYGSKVQLNHLKCGDISYFIVYKSGKKTIYKKVGRKSEGINEKKAIELRNQILSELRHGIDLSQKSMKNLTLDKLAELYFSSKEAHSKSNSKYKKDYEKHISPAFGDIPISMLDDTLIHEFQAIKVADEYSKSSINQYIKILKRIINHGIKKQIITHNPFKEIQMFQVDNSRLRYLSLKEVQLLQDEVQDHLLLKLVVKISLSTGARINSVLGIQKKHIDQENKTVQLYDPKRKVWYVGYLDQETFHLVCDHIQEFGINDHVVSTDGKKTKYADVYKLLRLIFDERFNQGLDKKDRANRVVIHTLRHTFASHLAIAGVSIQKIQKLMNHKDIKQTMKYAKLSPDSGRNAVEELYKG</sequence>
<dbReference type="Gene3D" id="1.10.150.130">
    <property type="match status" value="1"/>
</dbReference>
<dbReference type="CDD" id="cd00796">
    <property type="entry name" value="INT_Rci_Hp1_C"/>
    <property type="match status" value="1"/>
</dbReference>
<protein>
    <recommendedName>
        <fullName evidence="5">Tyr recombinase domain-containing protein</fullName>
    </recommendedName>
</protein>
<dbReference type="InterPro" id="IPR013762">
    <property type="entry name" value="Integrase-like_cat_sf"/>
</dbReference>
<evidence type="ECO:0000313" key="7">
    <source>
        <dbReference type="Proteomes" id="UP000221384"/>
    </source>
</evidence>
<organism evidence="6 7">
    <name type="scientific">Malaciobacter canalis</name>
    <dbReference type="NCBI Taxonomy" id="1912871"/>
    <lineage>
        <taxon>Bacteria</taxon>
        <taxon>Pseudomonadati</taxon>
        <taxon>Campylobacterota</taxon>
        <taxon>Epsilonproteobacteria</taxon>
        <taxon>Campylobacterales</taxon>
        <taxon>Arcobacteraceae</taxon>
        <taxon>Malaciobacter</taxon>
    </lineage>
</organism>
<evidence type="ECO:0000256" key="4">
    <source>
        <dbReference type="ARBA" id="ARBA00023172"/>
    </source>
</evidence>
<evidence type="ECO:0000256" key="3">
    <source>
        <dbReference type="ARBA" id="ARBA00023125"/>
    </source>
</evidence>
<evidence type="ECO:0000313" key="6">
    <source>
        <dbReference type="EMBL" id="PHO10313.1"/>
    </source>
</evidence>
<dbReference type="InterPro" id="IPR002104">
    <property type="entry name" value="Integrase_catalytic"/>
</dbReference>
<evidence type="ECO:0000256" key="2">
    <source>
        <dbReference type="ARBA" id="ARBA00022908"/>
    </source>
</evidence>
<dbReference type="InterPro" id="IPR050808">
    <property type="entry name" value="Phage_Integrase"/>
</dbReference>
<dbReference type="RefSeq" id="WP_099333995.1">
    <property type="nucleotide sequence ID" value="NZ_CP042812.1"/>
</dbReference>
<comment type="similarity">
    <text evidence="1">Belongs to the 'phage' integrase family.</text>
</comment>
<dbReference type="InterPro" id="IPR011010">
    <property type="entry name" value="DNA_brk_join_enz"/>
</dbReference>
<dbReference type="InterPro" id="IPR025269">
    <property type="entry name" value="SAM-like_dom"/>
</dbReference>